<dbReference type="Proteomes" id="UP000005239">
    <property type="component" value="Unassembled WGS sequence"/>
</dbReference>
<protein>
    <submittedName>
        <fullName evidence="1">Uncharacterized protein</fullName>
    </submittedName>
</protein>
<evidence type="ECO:0000313" key="2">
    <source>
        <dbReference type="Proteomes" id="UP000005239"/>
    </source>
</evidence>
<reference evidence="1" key="2">
    <citation type="submission" date="2022-06" db="UniProtKB">
        <authorList>
            <consortium name="EnsemblMetazoa"/>
        </authorList>
    </citation>
    <scope>IDENTIFICATION</scope>
    <source>
        <strain evidence="1">PS312</strain>
    </source>
</reference>
<keyword evidence="2" id="KW-1185">Reference proteome</keyword>
<evidence type="ECO:0000313" key="1">
    <source>
        <dbReference type="EnsemblMetazoa" id="PPA07650.1"/>
    </source>
</evidence>
<sequence>MFAASDDVVNLGNLPWDIVGKIIKIGIESIDNIKPNVLAAQFLKGYRKYFPKINEFMWGCCTSNQRTVKVRIPIKYREYFGFKECHRPHIPENSTPHIWFSSLKCCSPQRRNRDIVGKLIKVGIESVDNMKLISPRWNGLAVEVLAGDRKYFPKLDELNWGVDQSGQHTFEYLSNIDASSDLRSGMRLQRYSRSLLVHSEFGARLVKRCSSIDCAQIALGENFKSQKIHSLSDNMQHVPIVELKFDVTWNLYEVDRKAIVDFVRAHSVQRLCLTTDLASVFEEYFLDLLYPTPVFFTQALLTAKSVELAVKTPVGIWAMLLERYNWIAADLAPRLIVNLKSHTETLVGGEMRLHVIVTRYGDA</sequence>
<reference evidence="2" key="1">
    <citation type="journal article" date="2008" name="Nat. Genet.">
        <title>The Pristionchus pacificus genome provides a unique perspective on nematode lifestyle and parasitism.</title>
        <authorList>
            <person name="Dieterich C."/>
            <person name="Clifton S.W."/>
            <person name="Schuster L.N."/>
            <person name="Chinwalla A."/>
            <person name="Delehaunty K."/>
            <person name="Dinkelacker I."/>
            <person name="Fulton L."/>
            <person name="Fulton R."/>
            <person name="Godfrey J."/>
            <person name="Minx P."/>
            <person name="Mitreva M."/>
            <person name="Roeseler W."/>
            <person name="Tian H."/>
            <person name="Witte H."/>
            <person name="Yang S.P."/>
            <person name="Wilson R.K."/>
            <person name="Sommer R.J."/>
        </authorList>
    </citation>
    <scope>NUCLEOTIDE SEQUENCE [LARGE SCALE GENOMIC DNA]</scope>
    <source>
        <strain evidence="2">PS312</strain>
    </source>
</reference>
<accession>A0A8R1U7G3</accession>
<organism evidence="1 2">
    <name type="scientific">Pristionchus pacificus</name>
    <name type="common">Parasitic nematode worm</name>
    <dbReference type="NCBI Taxonomy" id="54126"/>
    <lineage>
        <taxon>Eukaryota</taxon>
        <taxon>Metazoa</taxon>
        <taxon>Ecdysozoa</taxon>
        <taxon>Nematoda</taxon>
        <taxon>Chromadorea</taxon>
        <taxon>Rhabditida</taxon>
        <taxon>Rhabditina</taxon>
        <taxon>Diplogasteromorpha</taxon>
        <taxon>Diplogasteroidea</taxon>
        <taxon>Neodiplogasteridae</taxon>
        <taxon>Pristionchus</taxon>
    </lineage>
</organism>
<dbReference type="EnsemblMetazoa" id="PPA07650.1">
    <property type="protein sequence ID" value="PPA07650.1"/>
    <property type="gene ID" value="WBGene00097204"/>
</dbReference>
<dbReference type="AlphaFoldDB" id="A0A8R1U7G3"/>
<gene>
    <name evidence="1" type="primary">WBGene00097204</name>
</gene>
<name>A0A8R1U7G3_PRIPA</name>
<proteinExistence type="predicted"/>